<dbReference type="EMBL" id="KB100803">
    <property type="protein sequence ID" value="ELK37275.1"/>
    <property type="molecule type" value="Genomic_DNA"/>
</dbReference>
<evidence type="ECO:0000313" key="3">
    <source>
        <dbReference type="Proteomes" id="UP000010556"/>
    </source>
</evidence>
<reference evidence="3" key="1">
    <citation type="journal article" date="2013" name="Science">
        <title>Comparative analysis of bat genomes provides insight into the evolution of flight and immunity.</title>
        <authorList>
            <person name="Zhang G."/>
            <person name="Cowled C."/>
            <person name="Shi Z."/>
            <person name="Huang Z."/>
            <person name="Bishop-Lilly K.A."/>
            <person name="Fang X."/>
            <person name="Wynne J.W."/>
            <person name="Xiong Z."/>
            <person name="Baker M.L."/>
            <person name="Zhao W."/>
            <person name="Tachedjian M."/>
            <person name="Zhu Y."/>
            <person name="Zhou P."/>
            <person name="Jiang X."/>
            <person name="Ng J."/>
            <person name="Yang L."/>
            <person name="Wu L."/>
            <person name="Xiao J."/>
            <person name="Feng Y."/>
            <person name="Chen Y."/>
            <person name="Sun X."/>
            <person name="Zhang Y."/>
            <person name="Marsh G.A."/>
            <person name="Crameri G."/>
            <person name="Broder C.C."/>
            <person name="Frey K.G."/>
            <person name="Wang L.F."/>
            <person name="Wang J."/>
        </authorList>
    </citation>
    <scope>NUCLEOTIDE SEQUENCE [LARGE SCALE GENOMIC DNA]</scope>
</reference>
<organism evidence="2 3">
    <name type="scientific">Myotis davidii</name>
    <name type="common">David's myotis</name>
    <dbReference type="NCBI Taxonomy" id="225400"/>
    <lineage>
        <taxon>Eukaryota</taxon>
        <taxon>Metazoa</taxon>
        <taxon>Chordata</taxon>
        <taxon>Craniata</taxon>
        <taxon>Vertebrata</taxon>
        <taxon>Euteleostomi</taxon>
        <taxon>Mammalia</taxon>
        <taxon>Eutheria</taxon>
        <taxon>Laurasiatheria</taxon>
        <taxon>Chiroptera</taxon>
        <taxon>Yangochiroptera</taxon>
        <taxon>Vespertilionidae</taxon>
        <taxon>Myotis</taxon>
    </lineage>
</organism>
<dbReference type="InterPro" id="IPR034549">
    <property type="entry name" value="SPACA6"/>
</dbReference>
<proteinExistence type="predicted"/>
<evidence type="ECO:0000256" key="1">
    <source>
        <dbReference type="SAM" id="SignalP"/>
    </source>
</evidence>
<evidence type="ECO:0008006" key="4">
    <source>
        <dbReference type="Google" id="ProtNLM"/>
    </source>
</evidence>
<protein>
    <recommendedName>
        <fullName evidence="4">Ig-like domain-containing protein</fullName>
    </recommendedName>
</protein>
<name>L5MG79_MYODS</name>
<dbReference type="PANTHER" id="PTHR37366">
    <property type="entry name" value="SPERM ACROSOME MEMBRANE-ASSOCIATED PROTEIN 6"/>
    <property type="match status" value="1"/>
</dbReference>
<dbReference type="GO" id="GO:0007342">
    <property type="term" value="P:fusion of sperm to egg plasma membrane involved in single fertilization"/>
    <property type="evidence" value="ECO:0007669"/>
    <property type="project" value="InterPro"/>
</dbReference>
<keyword evidence="3" id="KW-1185">Reference proteome</keyword>
<feature type="signal peptide" evidence="1">
    <location>
        <begin position="1"/>
        <end position="26"/>
    </location>
</feature>
<keyword evidence="1" id="KW-0732">Signal</keyword>
<gene>
    <name evidence="2" type="ORF">MDA_GLEAN10001386</name>
</gene>
<accession>L5MG79</accession>
<dbReference type="Proteomes" id="UP000010556">
    <property type="component" value="Unassembled WGS sequence"/>
</dbReference>
<sequence length="189" mass="20938">MAQLAAGSAVPCALVALTVFGDPAWACLLCFTSYSERIRICQTFVGVAGPKVEKCEEALEAAFKGLLDTEISEETPPPSSRALGVYYDERSHLHDSFTQMTLSLQEIATAQGSYEVAFPYAAEKMREAIAQLKEVQDVTVRRGDQAMFSCTVNFQLPREEITYSWKFAEGGVSRGGARAKVFWRRVRLH</sequence>
<dbReference type="PANTHER" id="PTHR37366:SF1">
    <property type="entry name" value="SPERM ACROSOME MEMBRANE-ASSOCIATED PROTEIN 6"/>
    <property type="match status" value="1"/>
</dbReference>
<feature type="chain" id="PRO_5003971210" description="Ig-like domain-containing protein" evidence="1">
    <location>
        <begin position="27"/>
        <end position="189"/>
    </location>
</feature>
<evidence type="ECO:0000313" key="2">
    <source>
        <dbReference type="EMBL" id="ELK37275.1"/>
    </source>
</evidence>
<dbReference type="AlphaFoldDB" id="L5MG79"/>